<dbReference type="PANTHER" id="PTHR21310">
    <property type="entry name" value="AMINOGLYCOSIDE PHOSPHOTRANSFERASE-RELATED-RELATED"/>
    <property type="match status" value="1"/>
</dbReference>
<dbReference type="Proteomes" id="UP000034164">
    <property type="component" value="Unassembled WGS sequence"/>
</dbReference>
<proteinExistence type="predicted"/>
<dbReference type="VEuPathDB" id="FungiDB:EMCG_01084"/>
<comment type="caution">
    <text evidence="1">The sequence shown here is derived from an EMBL/GenBank/DDBJ whole genome shotgun (WGS) entry which is preliminary data.</text>
</comment>
<name>A0A0G2JBE8_9EURO</name>
<evidence type="ECO:0008006" key="3">
    <source>
        <dbReference type="Google" id="ProtNLM"/>
    </source>
</evidence>
<organism evidence="1 2">
    <name type="scientific">[Emmonsia] crescens</name>
    <dbReference type="NCBI Taxonomy" id="73230"/>
    <lineage>
        <taxon>Eukaryota</taxon>
        <taxon>Fungi</taxon>
        <taxon>Dikarya</taxon>
        <taxon>Ascomycota</taxon>
        <taxon>Pezizomycotina</taxon>
        <taxon>Eurotiomycetes</taxon>
        <taxon>Eurotiomycetidae</taxon>
        <taxon>Onygenales</taxon>
        <taxon>Ajellomycetaceae</taxon>
        <taxon>Emergomyces</taxon>
    </lineage>
</organism>
<dbReference type="PANTHER" id="PTHR21310:SF15">
    <property type="entry name" value="AMINOGLYCOSIDE PHOSPHOTRANSFERASE DOMAIN-CONTAINING PROTEIN"/>
    <property type="match status" value="1"/>
</dbReference>
<evidence type="ECO:0000313" key="1">
    <source>
        <dbReference type="EMBL" id="KKZ67356.1"/>
    </source>
</evidence>
<evidence type="ECO:0000313" key="2">
    <source>
        <dbReference type="Proteomes" id="UP000034164"/>
    </source>
</evidence>
<dbReference type="EMBL" id="LCZI01000269">
    <property type="protein sequence ID" value="KKZ67356.1"/>
    <property type="molecule type" value="Genomic_DNA"/>
</dbReference>
<gene>
    <name evidence="1" type="ORF">EMCG_01084</name>
</gene>
<protein>
    <recommendedName>
        <fullName evidence="3">Aminoglycoside phosphotransferase domain-containing protein</fullName>
    </recommendedName>
</protein>
<reference evidence="2" key="1">
    <citation type="journal article" date="2015" name="PLoS Genet.">
        <title>The dynamic genome and transcriptome of the human fungal pathogen Blastomyces and close relative Emmonsia.</title>
        <authorList>
            <person name="Munoz J.F."/>
            <person name="Gauthier G.M."/>
            <person name="Desjardins C.A."/>
            <person name="Gallo J.E."/>
            <person name="Holder J."/>
            <person name="Sullivan T.D."/>
            <person name="Marty A.J."/>
            <person name="Carmen J.C."/>
            <person name="Chen Z."/>
            <person name="Ding L."/>
            <person name="Gujja S."/>
            <person name="Magrini V."/>
            <person name="Misas E."/>
            <person name="Mitreva M."/>
            <person name="Priest M."/>
            <person name="Saif S."/>
            <person name="Whiston E.A."/>
            <person name="Young S."/>
            <person name="Zeng Q."/>
            <person name="Goldman W.E."/>
            <person name="Mardis E.R."/>
            <person name="Taylor J.W."/>
            <person name="McEwen J.G."/>
            <person name="Clay O.K."/>
            <person name="Klein B.S."/>
            <person name="Cuomo C.A."/>
        </authorList>
    </citation>
    <scope>NUCLEOTIDE SEQUENCE [LARGE SCALE GENOMIC DNA]</scope>
    <source>
        <strain evidence="2">UAMH 3008</strain>
    </source>
</reference>
<dbReference type="InterPro" id="IPR051678">
    <property type="entry name" value="AGP_Transferase"/>
</dbReference>
<dbReference type="OrthoDB" id="2906425at2759"/>
<dbReference type="AlphaFoldDB" id="A0A0G2JBE8"/>
<accession>A0A0G2JBE8</accession>
<sequence length="496" mass="55810">MELPPQSTARGHPLAPQPLDSVVEFVPKSTEGSAFTLLSEPVPPPGTHSQIPSALCSTQWISPQPPPVGFKTTPAWKQNDDNFHNSNGIRYRIGEIPTVTTSLIKEIAIVSADEMFRKDPTANLESSALEAEFAVKRLRAVFSDSRARGRPKRRAVRLPFDLTMDRFVILPNAVEMASLSPKVIELARKNLSGEKRRRKALPLDFVIEGLNTAIGKGELSAVEDGTILVILDGEFIVKIGLYDMLDDISMLRYVGEKAPEVPLPVMHGCLRAVDMQLEWGFLFMSNYYSNGFTLEELWGRLNHEEKWSISGQLNAIFGALRSVKPPCPFSKHGEILGGGSPRRCKDSRGFTYLATTPLRNEAEFNSFLTRHPREISDWSLQIRPHLQENHRMVMTYANLHPRNVIISPARTEAIAWSRLQGSEYEVYDRAAVHQGWRVTCLVNWQRGGVYPEHWEYVKALNPADTAGCPPKWWYYLPRSIGVWPVEHAVDNLIVVP</sequence>